<organism evidence="15 16">
    <name type="scientific">Pelobates cultripes</name>
    <name type="common">Western spadefoot toad</name>
    <dbReference type="NCBI Taxonomy" id="61616"/>
    <lineage>
        <taxon>Eukaryota</taxon>
        <taxon>Metazoa</taxon>
        <taxon>Chordata</taxon>
        <taxon>Craniata</taxon>
        <taxon>Vertebrata</taxon>
        <taxon>Euteleostomi</taxon>
        <taxon>Amphibia</taxon>
        <taxon>Batrachia</taxon>
        <taxon>Anura</taxon>
        <taxon>Pelobatoidea</taxon>
        <taxon>Pelobatidae</taxon>
        <taxon>Pelobates</taxon>
    </lineage>
</organism>
<evidence type="ECO:0000256" key="11">
    <source>
        <dbReference type="ARBA" id="ARBA00023224"/>
    </source>
</evidence>
<evidence type="ECO:0000256" key="10">
    <source>
        <dbReference type="ARBA" id="ARBA00023180"/>
    </source>
</evidence>
<keyword evidence="3" id="KW-1003">Cell membrane</keyword>
<feature type="transmembrane region" description="Helical" evidence="13">
    <location>
        <begin position="108"/>
        <end position="128"/>
    </location>
</feature>
<evidence type="ECO:0000256" key="8">
    <source>
        <dbReference type="ARBA" id="ARBA00023157"/>
    </source>
</evidence>
<feature type="domain" description="G-protein coupled receptors family 1 profile" evidence="14">
    <location>
        <begin position="41"/>
        <end position="289"/>
    </location>
</feature>
<dbReference type="InterPro" id="IPR005389">
    <property type="entry name" value="OGR1_rcpt"/>
</dbReference>
<evidence type="ECO:0000256" key="3">
    <source>
        <dbReference type="ARBA" id="ARBA00022475"/>
    </source>
</evidence>
<keyword evidence="16" id="KW-1185">Reference proteome</keyword>
<evidence type="ECO:0000256" key="4">
    <source>
        <dbReference type="ARBA" id="ARBA00022692"/>
    </source>
</evidence>
<dbReference type="Gene3D" id="1.20.1070.10">
    <property type="entry name" value="Rhodopsin 7-helix transmembrane proteins"/>
    <property type="match status" value="1"/>
</dbReference>
<dbReference type="GO" id="GO:0005886">
    <property type="term" value="C:plasma membrane"/>
    <property type="evidence" value="ECO:0007669"/>
    <property type="project" value="UniProtKB-SubCell"/>
</dbReference>
<dbReference type="PANTHER" id="PTHR24234:SF5">
    <property type="entry name" value="OVARIAN CANCER G-PROTEIN COUPLED RECEPTOR 1"/>
    <property type="match status" value="1"/>
</dbReference>
<comment type="subcellular location">
    <subcellularLocation>
        <location evidence="1">Cell membrane</location>
        <topology evidence="1">Multi-pass membrane protein</topology>
    </subcellularLocation>
</comment>
<dbReference type="Proteomes" id="UP001295444">
    <property type="component" value="Chromosome 13"/>
</dbReference>
<keyword evidence="11 12" id="KW-0807">Transducer</keyword>
<dbReference type="InterPro" id="IPR017452">
    <property type="entry name" value="GPCR_Rhodpsn_7TM"/>
</dbReference>
<keyword evidence="6 12" id="KW-0297">G-protein coupled receptor</keyword>
<evidence type="ECO:0000256" key="7">
    <source>
        <dbReference type="ARBA" id="ARBA00023136"/>
    </source>
</evidence>
<evidence type="ECO:0000256" key="5">
    <source>
        <dbReference type="ARBA" id="ARBA00022989"/>
    </source>
</evidence>
<reference evidence="15" key="1">
    <citation type="submission" date="2022-03" db="EMBL/GenBank/DDBJ databases">
        <authorList>
            <person name="Alioto T."/>
            <person name="Alioto T."/>
            <person name="Gomez Garrido J."/>
        </authorList>
    </citation>
    <scope>NUCLEOTIDE SEQUENCE</scope>
</reference>
<dbReference type="PRINTS" id="PR00237">
    <property type="entry name" value="GPCRRHODOPSN"/>
</dbReference>
<dbReference type="GO" id="GO:0004930">
    <property type="term" value="F:G protein-coupled receptor activity"/>
    <property type="evidence" value="ECO:0007669"/>
    <property type="project" value="UniProtKB-KW"/>
</dbReference>
<evidence type="ECO:0000256" key="13">
    <source>
        <dbReference type="SAM" id="Phobius"/>
    </source>
</evidence>
<keyword evidence="8" id="KW-1015">Disulfide bond</keyword>
<dbReference type="PANTHER" id="PTHR24234">
    <property type="entry name" value="LYSOPHOSPHATIDIC ACID RECEPTOR 5/SPHINGOSYLPHOSPHORYLCHOLINE RECEPTOR"/>
    <property type="match status" value="1"/>
</dbReference>
<feature type="transmembrane region" description="Helical" evidence="13">
    <location>
        <begin position="270"/>
        <end position="292"/>
    </location>
</feature>
<dbReference type="PROSITE" id="PS50262">
    <property type="entry name" value="G_PROTEIN_RECEP_F1_2"/>
    <property type="match status" value="1"/>
</dbReference>
<evidence type="ECO:0000256" key="9">
    <source>
        <dbReference type="ARBA" id="ARBA00023170"/>
    </source>
</evidence>
<keyword evidence="10" id="KW-0325">Glycoprotein</keyword>
<protein>
    <submittedName>
        <fullName evidence="15">Ovarian cancer G- coupled receptor 1</fullName>
    </submittedName>
</protein>
<feature type="transmembrane region" description="Helical" evidence="13">
    <location>
        <begin position="140"/>
        <end position="160"/>
    </location>
</feature>
<dbReference type="PRINTS" id="PR01564">
    <property type="entry name" value="OGR1RECEPTOR"/>
</dbReference>
<evidence type="ECO:0000256" key="1">
    <source>
        <dbReference type="ARBA" id="ARBA00004651"/>
    </source>
</evidence>
<dbReference type="EMBL" id="OW240924">
    <property type="protein sequence ID" value="CAH2328037.1"/>
    <property type="molecule type" value="Genomic_DNA"/>
</dbReference>
<dbReference type="FunFam" id="1.20.1070.10:FF:000065">
    <property type="entry name" value="G-protein coupled receptor 4"/>
    <property type="match status" value="1"/>
</dbReference>
<feature type="transmembrane region" description="Helical" evidence="13">
    <location>
        <begin position="62"/>
        <end position="81"/>
    </location>
</feature>
<name>A0AAD1WTI2_PELCU</name>
<dbReference type="Pfam" id="PF00001">
    <property type="entry name" value="7tm_1"/>
    <property type="match status" value="1"/>
</dbReference>
<dbReference type="PROSITE" id="PS00237">
    <property type="entry name" value="G_PROTEIN_RECEP_F1_1"/>
    <property type="match status" value="1"/>
</dbReference>
<evidence type="ECO:0000259" key="14">
    <source>
        <dbReference type="PROSITE" id="PS50262"/>
    </source>
</evidence>
<keyword evidence="5 13" id="KW-1133">Transmembrane helix</keyword>
<evidence type="ECO:0000256" key="12">
    <source>
        <dbReference type="RuleBase" id="RU000688"/>
    </source>
</evidence>
<comment type="similarity">
    <text evidence="2 12">Belongs to the G-protein coupled receptor 1 family.</text>
</comment>
<dbReference type="GO" id="GO:0071467">
    <property type="term" value="P:cellular response to pH"/>
    <property type="evidence" value="ECO:0007669"/>
    <property type="project" value="TreeGrafter"/>
</dbReference>
<sequence>MANVTEESVDSNFTNCTIDHTIHQTLFPVVYVVVLSIGLPANCFSLYYGYLQVKAKNELGIYLCNLTVADLLYIFSLPFWLQYVLQHDNWTYNEVMCRICGVLLYENIYISIGFLCCISIDRYLALVHPFRFLQLRTMKAALVVSSIIWLKEIMTSYFFFTHGEFSKDPDSHVVCFEHYPMKEWEHSINYYRFFAGFLLPIFLLLFSYCHIFKVVRESQGTQTKKKIQIKHLVLSTVLIFMVCFGPYHILVVIRSLFEKDCVFAARIFNVYHFSLLLTSLNCVADPALYCFASENTYKDFMKFKESCLAFLSCQKVTNRSYELKRVETNSEENCKAKNVTGRDETSLTSVLCDHKVSVIESTGNGMD</sequence>
<feature type="transmembrane region" description="Helical" evidence="13">
    <location>
        <begin position="29"/>
        <end position="50"/>
    </location>
</feature>
<dbReference type="SUPFAM" id="SSF81321">
    <property type="entry name" value="Family A G protein-coupled receptor-like"/>
    <property type="match status" value="1"/>
</dbReference>
<evidence type="ECO:0000256" key="6">
    <source>
        <dbReference type="ARBA" id="ARBA00023040"/>
    </source>
</evidence>
<gene>
    <name evidence="15" type="ORF">PECUL_23A046179</name>
</gene>
<feature type="transmembrane region" description="Helical" evidence="13">
    <location>
        <begin position="190"/>
        <end position="211"/>
    </location>
</feature>
<feature type="transmembrane region" description="Helical" evidence="13">
    <location>
        <begin position="232"/>
        <end position="250"/>
    </location>
</feature>
<evidence type="ECO:0000313" key="15">
    <source>
        <dbReference type="EMBL" id="CAH2328037.1"/>
    </source>
</evidence>
<dbReference type="AlphaFoldDB" id="A0AAD1WTI2"/>
<keyword evidence="4 12" id="KW-0812">Transmembrane</keyword>
<keyword evidence="9 12" id="KW-0675">Receptor</keyword>
<dbReference type="InterPro" id="IPR000276">
    <property type="entry name" value="GPCR_Rhodpsn"/>
</dbReference>
<evidence type="ECO:0000256" key="2">
    <source>
        <dbReference type="ARBA" id="ARBA00010663"/>
    </source>
</evidence>
<accession>A0AAD1WTI2</accession>
<keyword evidence="7 13" id="KW-0472">Membrane</keyword>
<proteinExistence type="inferred from homology"/>
<evidence type="ECO:0000313" key="16">
    <source>
        <dbReference type="Proteomes" id="UP001295444"/>
    </source>
</evidence>